<feature type="transmembrane region" description="Helical" evidence="1">
    <location>
        <begin position="184"/>
        <end position="204"/>
    </location>
</feature>
<feature type="transmembrane region" description="Helical" evidence="1">
    <location>
        <begin position="39"/>
        <end position="57"/>
    </location>
</feature>
<reference evidence="2 3" key="1">
    <citation type="submission" date="2016-02" db="EMBL/GenBank/DDBJ databases">
        <title>Draft genome sequence of the strain BR 10247T Bradyrhizobium neotropicale isolated from nodules of Centrolobium paraense.</title>
        <authorList>
            <person name="Simoes-Araujo J.L."/>
            <person name="Barauna A.C."/>
            <person name="Silva K."/>
            <person name="Zilli J.E."/>
        </authorList>
    </citation>
    <scope>NUCLEOTIDE SEQUENCE [LARGE SCALE GENOMIC DNA]</scope>
    <source>
        <strain evidence="2 3">BR 10247</strain>
    </source>
</reference>
<protein>
    <submittedName>
        <fullName evidence="2">Uncharacterized protein</fullName>
    </submittedName>
</protein>
<keyword evidence="1" id="KW-0472">Membrane</keyword>
<dbReference type="GeneID" id="32587130"/>
<feature type="transmembrane region" description="Helical" evidence="1">
    <location>
        <begin position="94"/>
        <end position="115"/>
    </location>
</feature>
<keyword evidence="3" id="KW-1185">Reference proteome</keyword>
<accession>A0A176ZDE7</accession>
<feature type="transmembrane region" description="Helical" evidence="1">
    <location>
        <begin position="161"/>
        <end position="178"/>
    </location>
</feature>
<gene>
    <name evidence="2" type="ORF">AXW67_07785</name>
</gene>
<feature type="transmembrane region" description="Helical" evidence="1">
    <location>
        <begin position="238"/>
        <end position="258"/>
    </location>
</feature>
<dbReference type="RefSeq" id="WP_063678222.1">
    <property type="nucleotide sequence ID" value="NZ_LSEF01000041.1"/>
</dbReference>
<organism evidence="2 3">
    <name type="scientific">Bradyrhizobium neotropicale</name>
    <dbReference type="NCBI Taxonomy" id="1497615"/>
    <lineage>
        <taxon>Bacteria</taxon>
        <taxon>Pseudomonadati</taxon>
        <taxon>Pseudomonadota</taxon>
        <taxon>Alphaproteobacteria</taxon>
        <taxon>Hyphomicrobiales</taxon>
        <taxon>Nitrobacteraceae</taxon>
        <taxon>Bradyrhizobium</taxon>
    </lineage>
</organism>
<evidence type="ECO:0000313" key="3">
    <source>
        <dbReference type="Proteomes" id="UP000077173"/>
    </source>
</evidence>
<name>A0A176ZDE7_9BRAD</name>
<keyword evidence="1" id="KW-0812">Transmembrane</keyword>
<dbReference type="Proteomes" id="UP000077173">
    <property type="component" value="Unassembled WGS sequence"/>
</dbReference>
<proteinExistence type="predicted"/>
<keyword evidence="1" id="KW-1133">Transmembrane helix</keyword>
<feature type="transmembrane region" description="Helical" evidence="1">
    <location>
        <begin position="211"/>
        <end position="232"/>
    </location>
</feature>
<dbReference type="EMBL" id="LSEF01000041">
    <property type="protein sequence ID" value="OAF17796.1"/>
    <property type="molecule type" value="Genomic_DNA"/>
</dbReference>
<evidence type="ECO:0000256" key="1">
    <source>
        <dbReference type="SAM" id="Phobius"/>
    </source>
</evidence>
<feature type="transmembrane region" description="Helical" evidence="1">
    <location>
        <begin position="6"/>
        <end position="27"/>
    </location>
</feature>
<comment type="caution">
    <text evidence="2">The sequence shown here is derived from an EMBL/GenBank/DDBJ whole genome shotgun (WGS) entry which is preliminary data.</text>
</comment>
<feature type="transmembrane region" description="Helical" evidence="1">
    <location>
        <begin position="69"/>
        <end position="87"/>
    </location>
</feature>
<feature type="transmembrane region" description="Helical" evidence="1">
    <location>
        <begin position="121"/>
        <end position="141"/>
    </location>
</feature>
<dbReference type="AlphaFoldDB" id="A0A176ZDE7"/>
<sequence>MTSAVVANAIVNLCGVIGLAVAMLALHRRDAHSPLTGRLVIALGIVALLFLVRSIAWLSESSLLDDLSVIPAAAIPFGALIVTEGMLRRHAPRAIKLGVIIGAVVLGVGGALGLGHFDMPYAIALALFQLGGFAACAFLLATRDRQSLMVSENRSIDRMTIGAIVVLPFIVTDFQALMPDMPVRLGALGALLVVTAVLIAGSSAEARWHGVLLTVLRLVSSALLGLAAAFVAPDVDAAQIARFCAIAVAGVLTIGLMTDTLRAYLESRAPGVLSSVAISPATTRDQLIAELLRHPLFESARRYREQDLAPYDPASLRNRLATHRVLRRFDAPWGHPPADPAVERLVSLMAAGNATHLVVLSSDPIDLLALAVPVISADPATETAIALVQRILIMTDGAAQGTPSA</sequence>
<evidence type="ECO:0000313" key="2">
    <source>
        <dbReference type="EMBL" id="OAF17796.1"/>
    </source>
</evidence>